<dbReference type="RefSeq" id="WP_272425641.1">
    <property type="nucleotide sequence ID" value="NZ_JAGTJJ010000036.1"/>
</dbReference>
<dbReference type="SUPFAM" id="SSF53850">
    <property type="entry name" value="Periplasmic binding protein-like II"/>
    <property type="match status" value="1"/>
</dbReference>
<dbReference type="PANTHER" id="PTHR30537">
    <property type="entry name" value="HTH-TYPE TRANSCRIPTIONAL REGULATOR"/>
    <property type="match status" value="1"/>
</dbReference>
<reference evidence="6 7" key="1">
    <citation type="submission" date="2021-04" db="EMBL/GenBank/DDBJ databases">
        <title>Genome analysis of Polyangium sp.</title>
        <authorList>
            <person name="Li Y."/>
            <person name="Wang J."/>
        </authorList>
    </citation>
    <scope>NUCLEOTIDE SEQUENCE [LARGE SCALE GENOMIC DNA]</scope>
    <source>
        <strain evidence="6 7">SDU14</strain>
    </source>
</reference>
<keyword evidence="2" id="KW-0805">Transcription regulation</keyword>
<evidence type="ECO:0000256" key="2">
    <source>
        <dbReference type="ARBA" id="ARBA00023015"/>
    </source>
</evidence>
<dbReference type="PANTHER" id="PTHR30537:SF5">
    <property type="entry name" value="HTH-TYPE TRANSCRIPTIONAL ACTIVATOR TTDR-RELATED"/>
    <property type="match status" value="1"/>
</dbReference>
<evidence type="ECO:0000313" key="6">
    <source>
        <dbReference type="EMBL" id="MDC3986228.1"/>
    </source>
</evidence>
<feature type="domain" description="HTH lysR-type" evidence="5">
    <location>
        <begin position="8"/>
        <end position="65"/>
    </location>
</feature>
<organism evidence="6 7">
    <name type="scientific">Polyangium jinanense</name>
    <dbReference type="NCBI Taxonomy" id="2829994"/>
    <lineage>
        <taxon>Bacteria</taxon>
        <taxon>Pseudomonadati</taxon>
        <taxon>Myxococcota</taxon>
        <taxon>Polyangia</taxon>
        <taxon>Polyangiales</taxon>
        <taxon>Polyangiaceae</taxon>
        <taxon>Polyangium</taxon>
    </lineage>
</organism>
<dbReference type="GO" id="GO:0006351">
    <property type="term" value="P:DNA-templated transcription"/>
    <property type="evidence" value="ECO:0007669"/>
    <property type="project" value="TreeGrafter"/>
</dbReference>
<evidence type="ECO:0000256" key="4">
    <source>
        <dbReference type="ARBA" id="ARBA00023163"/>
    </source>
</evidence>
<dbReference type="InterPro" id="IPR058163">
    <property type="entry name" value="LysR-type_TF_proteobact-type"/>
</dbReference>
<comment type="caution">
    <text evidence="6">The sequence shown here is derived from an EMBL/GenBank/DDBJ whole genome shotgun (WGS) entry which is preliminary data.</text>
</comment>
<gene>
    <name evidence="6" type="ORF">KEG57_37465</name>
</gene>
<sequence length="303" mass="33680">MEHRALNVDLDEIIVFTTIVELGSFSAASARLGIPKSTASRRISDLEARVGARLLQRTTRKLSLTDVGRVYYEHCSRIVAELEEAHLAVTQLQSTPRGLLRVTTPLTFSVLGPILAEYMALYPDVRLDLLCTDRRVDLVEERFDLAIRAGRPRDSAWVARRLGTVRRFLVAAPEAIERLGPLKEPADLQRIPSLVFAPDGNTWRLVSGGKSLEMTVRPRLAVNDYDMLRAVVLAGFGVALLPEYQCAEELKAGRLRRVLDAWAAAEVPVFALYPSTRHLSPKVIALLDLLRNRLVLADGPART</sequence>
<dbReference type="Gene3D" id="3.40.190.290">
    <property type="match status" value="1"/>
</dbReference>
<evidence type="ECO:0000256" key="1">
    <source>
        <dbReference type="ARBA" id="ARBA00009437"/>
    </source>
</evidence>
<dbReference type="Pfam" id="PF00126">
    <property type="entry name" value="HTH_1"/>
    <property type="match status" value="1"/>
</dbReference>
<dbReference type="Proteomes" id="UP001151081">
    <property type="component" value="Unassembled WGS sequence"/>
</dbReference>
<accession>A0A9X4AVF9</accession>
<evidence type="ECO:0000256" key="3">
    <source>
        <dbReference type="ARBA" id="ARBA00023125"/>
    </source>
</evidence>
<evidence type="ECO:0000313" key="7">
    <source>
        <dbReference type="Proteomes" id="UP001151081"/>
    </source>
</evidence>
<keyword evidence="7" id="KW-1185">Reference proteome</keyword>
<comment type="similarity">
    <text evidence="1">Belongs to the LysR transcriptional regulatory family.</text>
</comment>
<proteinExistence type="inferred from homology"/>
<dbReference type="EMBL" id="JAGTJJ010000036">
    <property type="protein sequence ID" value="MDC3986228.1"/>
    <property type="molecule type" value="Genomic_DNA"/>
</dbReference>
<dbReference type="GO" id="GO:0043565">
    <property type="term" value="F:sequence-specific DNA binding"/>
    <property type="evidence" value="ECO:0007669"/>
    <property type="project" value="TreeGrafter"/>
</dbReference>
<dbReference type="Pfam" id="PF03466">
    <property type="entry name" value="LysR_substrate"/>
    <property type="match status" value="1"/>
</dbReference>
<dbReference type="PROSITE" id="PS50931">
    <property type="entry name" value="HTH_LYSR"/>
    <property type="match status" value="1"/>
</dbReference>
<keyword evidence="4" id="KW-0804">Transcription</keyword>
<dbReference type="InterPro" id="IPR000847">
    <property type="entry name" value="LysR_HTH_N"/>
</dbReference>
<dbReference type="SUPFAM" id="SSF46785">
    <property type="entry name" value="Winged helix' DNA-binding domain"/>
    <property type="match status" value="1"/>
</dbReference>
<dbReference type="GO" id="GO:0003700">
    <property type="term" value="F:DNA-binding transcription factor activity"/>
    <property type="evidence" value="ECO:0007669"/>
    <property type="project" value="InterPro"/>
</dbReference>
<dbReference type="AlphaFoldDB" id="A0A9X4AVF9"/>
<evidence type="ECO:0000259" key="5">
    <source>
        <dbReference type="PROSITE" id="PS50931"/>
    </source>
</evidence>
<dbReference type="CDD" id="cd08422">
    <property type="entry name" value="PBP2_CrgA_like"/>
    <property type="match status" value="1"/>
</dbReference>
<dbReference type="InterPro" id="IPR036390">
    <property type="entry name" value="WH_DNA-bd_sf"/>
</dbReference>
<dbReference type="InterPro" id="IPR036388">
    <property type="entry name" value="WH-like_DNA-bd_sf"/>
</dbReference>
<dbReference type="Gene3D" id="1.10.10.10">
    <property type="entry name" value="Winged helix-like DNA-binding domain superfamily/Winged helix DNA-binding domain"/>
    <property type="match status" value="1"/>
</dbReference>
<dbReference type="FunFam" id="1.10.10.10:FF:000001">
    <property type="entry name" value="LysR family transcriptional regulator"/>
    <property type="match status" value="1"/>
</dbReference>
<keyword evidence="3" id="KW-0238">DNA-binding</keyword>
<name>A0A9X4AVF9_9BACT</name>
<dbReference type="InterPro" id="IPR005119">
    <property type="entry name" value="LysR_subst-bd"/>
</dbReference>
<protein>
    <submittedName>
        <fullName evidence="6">LysR family transcriptional regulator</fullName>
    </submittedName>
</protein>